<proteinExistence type="predicted"/>
<evidence type="ECO:0000313" key="1">
    <source>
        <dbReference type="EMBL" id="SDT19085.1"/>
    </source>
</evidence>
<dbReference type="Proteomes" id="UP000199597">
    <property type="component" value="Chromosome I"/>
</dbReference>
<keyword evidence="2" id="KW-1185">Reference proteome</keyword>
<gene>
    <name evidence="1" type="ORF">SAMN04489752_3632</name>
</gene>
<dbReference type="AlphaFoldDB" id="A0A1H1YCI9"/>
<protein>
    <submittedName>
        <fullName evidence="1">Uncharacterized protein</fullName>
    </submittedName>
</protein>
<feature type="non-terminal residue" evidence="1">
    <location>
        <position position="1"/>
    </location>
</feature>
<accession>A0A1H1YCI9</accession>
<dbReference type="EMBL" id="LT629766">
    <property type="protein sequence ID" value="SDT19085.1"/>
    <property type="molecule type" value="Genomic_DNA"/>
</dbReference>
<sequence length="80" mass="9111">TLMTHRTTLLDNPFAERTLGEDTELQQRLIASGAQIYSADRFNFVQVRGYHAHTWSVDDSHLLANGDVHAFGYAPDHYCF</sequence>
<evidence type="ECO:0000313" key="2">
    <source>
        <dbReference type="Proteomes" id="UP000199597"/>
    </source>
</evidence>
<name>A0A1H1YCI9_9MICO</name>
<organism evidence="1 2">
    <name type="scientific">Brevibacterium siliguriense</name>
    <dbReference type="NCBI Taxonomy" id="1136497"/>
    <lineage>
        <taxon>Bacteria</taxon>
        <taxon>Bacillati</taxon>
        <taxon>Actinomycetota</taxon>
        <taxon>Actinomycetes</taxon>
        <taxon>Micrococcales</taxon>
        <taxon>Brevibacteriaceae</taxon>
        <taxon>Brevibacterium</taxon>
    </lineage>
</organism>
<reference evidence="2" key="1">
    <citation type="submission" date="2016-10" db="EMBL/GenBank/DDBJ databases">
        <authorList>
            <person name="Varghese N."/>
            <person name="Submissions S."/>
        </authorList>
    </citation>
    <scope>NUCLEOTIDE SEQUENCE [LARGE SCALE GENOMIC DNA]</scope>
    <source>
        <strain evidence="2">DSM 23676</strain>
    </source>
</reference>